<organism evidence="2 3">
    <name type="scientific">Francisella adeliensis</name>
    <dbReference type="NCBI Taxonomy" id="2007306"/>
    <lineage>
        <taxon>Bacteria</taxon>
        <taxon>Pseudomonadati</taxon>
        <taxon>Pseudomonadota</taxon>
        <taxon>Gammaproteobacteria</taxon>
        <taxon>Thiotrichales</taxon>
        <taxon>Francisellaceae</taxon>
        <taxon>Francisella</taxon>
    </lineage>
</organism>
<proteinExistence type="predicted"/>
<dbReference type="Proteomes" id="UP000681131">
    <property type="component" value="Chromosome"/>
</dbReference>
<keyword evidence="3" id="KW-1185">Reference proteome</keyword>
<evidence type="ECO:0000313" key="2">
    <source>
        <dbReference type="EMBL" id="QIW12802.1"/>
    </source>
</evidence>
<evidence type="ECO:0000256" key="1">
    <source>
        <dbReference type="SAM" id="Phobius"/>
    </source>
</evidence>
<name>A0ABX6KER8_9GAMM</name>
<evidence type="ECO:0008006" key="4">
    <source>
        <dbReference type="Google" id="ProtNLM"/>
    </source>
</evidence>
<gene>
    <name evidence="2" type="ORF">FZC43_09185</name>
</gene>
<sequence>MNNIVINIIFILLPFIVGGVIKIFYGESFFISRYRVSRELNELNNLSIKIQGNDNKFSRSIFQGKLDMELQNLFYKDLSLTVNNDDKLDLILEMLKRIPPSKIKKISKLSAIFFKKNRVIISRNLLLKNSKRARKLNIRYWLLCILFMVIGVSLIILLKDVFRGDIPIGAVAYIVYIFCIGFLFEIIALQRAECILKMDEYKCIFKSFYDSETVKIVKEKI</sequence>
<reference evidence="2 3" key="1">
    <citation type="submission" date="2019-08" db="EMBL/GenBank/DDBJ databases">
        <title>Complete genome sequences of Francisella adeliensis (FSC1325 and FSC1326).</title>
        <authorList>
            <person name="Ohrman C."/>
            <person name="Uneklint I."/>
            <person name="Vallesi A."/>
            <person name="Karlsson L."/>
            <person name="Sjodin A."/>
        </authorList>
    </citation>
    <scope>NUCLEOTIDE SEQUENCE [LARGE SCALE GENOMIC DNA]</scope>
    <source>
        <strain evidence="2 3">FSC1325</strain>
    </source>
</reference>
<dbReference type="EMBL" id="CP043424">
    <property type="protein sequence ID" value="QIW12802.1"/>
    <property type="molecule type" value="Genomic_DNA"/>
</dbReference>
<keyword evidence="1" id="KW-0472">Membrane</keyword>
<accession>A0ABX6KER8</accession>
<keyword evidence="1" id="KW-1133">Transmembrane helix</keyword>
<feature type="transmembrane region" description="Helical" evidence="1">
    <location>
        <begin position="170"/>
        <end position="189"/>
    </location>
</feature>
<feature type="transmembrane region" description="Helical" evidence="1">
    <location>
        <begin position="6"/>
        <end position="25"/>
    </location>
</feature>
<feature type="transmembrane region" description="Helical" evidence="1">
    <location>
        <begin position="138"/>
        <end position="158"/>
    </location>
</feature>
<evidence type="ECO:0000313" key="3">
    <source>
        <dbReference type="Proteomes" id="UP000681131"/>
    </source>
</evidence>
<dbReference type="RefSeq" id="WP_162699234.1">
    <property type="nucleotide sequence ID" value="NZ_CP021781.1"/>
</dbReference>
<protein>
    <recommendedName>
        <fullName evidence="4">DUF2721 domain-containing protein</fullName>
    </recommendedName>
</protein>
<keyword evidence="1" id="KW-0812">Transmembrane</keyword>